<dbReference type="Proteomes" id="UP000266691">
    <property type="component" value="Unassembled WGS sequence"/>
</dbReference>
<sequence length="60" mass="7079">MLRYPSKKGKLDAIHIKIDSYDEKREIRGFYGVLSRWLVNWVAQIKKGAKKRPIDSFSIK</sequence>
<accession>A0A3A1NKK1</accession>
<protein>
    <submittedName>
        <fullName evidence="1">Uncharacterized protein</fullName>
    </submittedName>
</protein>
<comment type="caution">
    <text evidence="1">The sequence shown here is derived from an EMBL/GenBank/DDBJ whole genome shotgun (WGS) entry which is preliminary data.</text>
</comment>
<gene>
    <name evidence="1" type="ORF">D2V05_09830</name>
</gene>
<proteinExistence type="predicted"/>
<evidence type="ECO:0000313" key="1">
    <source>
        <dbReference type="EMBL" id="RIV44643.1"/>
    </source>
</evidence>
<reference evidence="1 2" key="1">
    <citation type="submission" date="2018-08" db="EMBL/GenBank/DDBJ databases">
        <title>Proposal of Muricauda 72 sp.nov. and Muricauda NH166 sp.nov., isolated from seawater.</title>
        <authorList>
            <person name="Cheng H."/>
            <person name="Wu Y.-H."/>
            <person name="Guo L.-L."/>
            <person name="Xu X.-W."/>
        </authorList>
    </citation>
    <scope>NUCLEOTIDE SEQUENCE [LARGE SCALE GENOMIC DNA]</scope>
    <source>
        <strain evidence="1 2">72</strain>
    </source>
</reference>
<name>A0A3A1NKK1_9FLAO</name>
<organism evidence="1 2">
    <name type="scientific">Flagellimonas pelagia</name>
    <dbReference type="NCBI Taxonomy" id="2306998"/>
    <lineage>
        <taxon>Bacteria</taxon>
        <taxon>Pseudomonadati</taxon>
        <taxon>Bacteroidota</taxon>
        <taxon>Flavobacteriia</taxon>
        <taxon>Flavobacteriales</taxon>
        <taxon>Flavobacteriaceae</taxon>
        <taxon>Flagellimonas</taxon>
    </lineage>
</organism>
<dbReference type="AlphaFoldDB" id="A0A3A1NKK1"/>
<dbReference type="EMBL" id="QXFI01000025">
    <property type="protein sequence ID" value="RIV44643.1"/>
    <property type="molecule type" value="Genomic_DNA"/>
</dbReference>
<evidence type="ECO:0000313" key="2">
    <source>
        <dbReference type="Proteomes" id="UP000266691"/>
    </source>
</evidence>